<dbReference type="Proteomes" id="UP000253318">
    <property type="component" value="Unassembled WGS sequence"/>
</dbReference>
<dbReference type="RefSeq" id="WP_114433234.1">
    <property type="nucleotide sequence ID" value="NZ_QEIN01000063.1"/>
</dbReference>
<protein>
    <submittedName>
        <fullName evidence="1">Uncharacterized protein</fullName>
    </submittedName>
</protein>
<proteinExistence type="predicted"/>
<comment type="caution">
    <text evidence="1">The sequence shown here is derived from an EMBL/GenBank/DDBJ whole genome shotgun (WGS) entry which is preliminary data.</text>
</comment>
<keyword evidence="2" id="KW-1185">Reference proteome</keyword>
<reference evidence="1 2" key="1">
    <citation type="submission" date="2018-04" db="EMBL/GenBank/DDBJ databases">
        <title>Novel actinobacteria from marine sediment.</title>
        <authorList>
            <person name="Ng Z.Y."/>
            <person name="Tan G.Y.A."/>
        </authorList>
    </citation>
    <scope>NUCLEOTIDE SEQUENCE [LARGE SCALE GENOMIC DNA]</scope>
    <source>
        <strain evidence="1 2">TPS81</strain>
    </source>
</reference>
<dbReference type="EMBL" id="QEIN01000063">
    <property type="protein sequence ID" value="RCV59267.1"/>
    <property type="molecule type" value="Genomic_DNA"/>
</dbReference>
<organism evidence="1 2">
    <name type="scientific">Marinitenerispora sediminis</name>
    <dbReference type="NCBI Taxonomy" id="1931232"/>
    <lineage>
        <taxon>Bacteria</taxon>
        <taxon>Bacillati</taxon>
        <taxon>Actinomycetota</taxon>
        <taxon>Actinomycetes</taxon>
        <taxon>Streptosporangiales</taxon>
        <taxon>Nocardiopsidaceae</taxon>
        <taxon>Marinitenerispora</taxon>
    </lineage>
</organism>
<dbReference type="OrthoDB" id="4314727at2"/>
<accession>A0A368T6E1</accession>
<dbReference type="AlphaFoldDB" id="A0A368T6E1"/>
<evidence type="ECO:0000313" key="1">
    <source>
        <dbReference type="EMBL" id="RCV59267.1"/>
    </source>
</evidence>
<evidence type="ECO:0000313" key="2">
    <source>
        <dbReference type="Proteomes" id="UP000253318"/>
    </source>
</evidence>
<gene>
    <name evidence="1" type="ORF">DEF24_09855</name>
</gene>
<name>A0A368T6E1_9ACTN</name>
<sequence length="77" mass="8593">MSERPVKYHWIITLQKPAGVGVINTVTRSGTVDATAGTTRSAVYDQIRKFVDQEVPELKGGNVMFWSLERDALWGGR</sequence>